<dbReference type="GO" id="GO:0004174">
    <property type="term" value="F:electron-transferring-flavoprotein dehydrogenase activity"/>
    <property type="evidence" value="ECO:0007669"/>
    <property type="project" value="TreeGrafter"/>
</dbReference>
<feature type="domain" description="FAD/NAD(P)-binding" evidence="5">
    <location>
        <begin position="4"/>
        <end position="289"/>
    </location>
</feature>
<dbReference type="Gene3D" id="3.50.50.100">
    <property type="match status" value="1"/>
</dbReference>
<keyword evidence="2" id="KW-0285">Flavoprotein</keyword>
<evidence type="ECO:0000259" key="5">
    <source>
        <dbReference type="Pfam" id="PF07992"/>
    </source>
</evidence>
<dbReference type="PRINTS" id="PR00469">
    <property type="entry name" value="PNDRDTASEII"/>
</dbReference>
<name>W9I9Z2_FUSOX</name>
<evidence type="ECO:0000313" key="7">
    <source>
        <dbReference type="Proteomes" id="UP000030753"/>
    </source>
</evidence>
<dbReference type="Proteomes" id="UP000030753">
    <property type="component" value="Unassembled WGS sequence"/>
</dbReference>
<accession>W9I9Z2</accession>
<dbReference type="InterPro" id="IPR036188">
    <property type="entry name" value="FAD/NAD-bd_sf"/>
</dbReference>
<dbReference type="InterPro" id="IPR023753">
    <property type="entry name" value="FAD/NAD-binding_dom"/>
</dbReference>
<dbReference type="PANTHER" id="PTHR43735">
    <property type="entry name" value="APOPTOSIS-INDUCING FACTOR 1"/>
    <property type="match status" value="1"/>
</dbReference>
<evidence type="ECO:0000256" key="3">
    <source>
        <dbReference type="ARBA" id="ARBA00022827"/>
    </source>
</evidence>
<sequence length="381" mass="40918">MTKTVVILGAGWAGLPLAHKLLKHTLPKVPDLKVILASPNSHFFWNVAATRGIIPDAIPDEQLFLPIKPGFNQYPSENFEFLLGKADGVDAESSTVHVISNENTRREITYDELVIATGSRLASDLPLKPVGTHQETISAWKQLQSEVGGSRSIVIAGGGATGTEVAGELAARYSSSKSITLVISGAQPLEGALGSVRASISRDLKTLGVRLIYNARVTEAKKSERGQGAEVHLSNGSTLTTDLYLPLHGVKLNTSFVPPSLLDSGGNIKLDERMRVAGTKNIWGIGDVGNIDPKQLTITDNQIIHLATALDATLTENGDVKPYQPASKKMIFVSLGKKYATGQIGNWKLFSFMVSYVKGRKLFVDTAEGYVGGKHLRHAAM</sequence>
<comment type="similarity">
    <text evidence="1">Belongs to the FAD-dependent oxidoreductase family.</text>
</comment>
<dbReference type="SUPFAM" id="SSF51905">
    <property type="entry name" value="FAD/NAD(P)-binding domain"/>
    <property type="match status" value="1"/>
</dbReference>
<evidence type="ECO:0000256" key="1">
    <source>
        <dbReference type="ARBA" id="ARBA00006442"/>
    </source>
</evidence>
<organism evidence="6 7">
    <name type="scientific">Fusarium oxysporum NRRL 32931</name>
    <dbReference type="NCBI Taxonomy" id="660029"/>
    <lineage>
        <taxon>Eukaryota</taxon>
        <taxon>Fungi</taxon>
        <taxon>Dikarya</taxon>
        <taxon>Ascomycota</taxon>
        <taxon>Pezizomycotina</taxon>
        <taxon>Sordariomycetes</taxon>
        <taxon>Hypocreomycetidae</taxon>
        <taxon>Hypocreales</taxon>
        <taxon>Nectriaceae</taxon>
        <taxon>Fusarium</taxon>
        <taxon>Fusarium oxysporum species complex</taxon>
    </lineage>
</organism>
<dbReference type="PANTHER" id="PTHR43735:SF3">
    <property type="entry name" value="FERROPTOSIS SUPPRESSOR PROTEIN 1"/>
    <property type="match status" value="1"/>
</dbReference>
<dbReference type="EMBL" id="JH717843">
    <property type="protein sequence ID" value="EWY91427.1"/>
    <property type="molecule type" value="Genomic_DNA"/>
</dbReference>
<evidence type="ECO:0000313" key="6">
    <source>
        <dbReference type="EMBL" id="EWY91427.1"/>
    </source>
</evidence>
<keyword evidence="4" id="KW-0560">Oxidoreductase</keyword>
<proteinExistence type="inferred from homology"/>
<dbReference type="AlphaFoldDB" id="W9I9Z2"/>
<dbReference type="PRINTS" id="PR00368">
    <property type="entry name" value="FADPNR"/>
</dbReference>
<protein>
    <recommendedName>
        <fullName evidence="5">FAD/NAD(P)-binding domain-containing protein</fullName>
    </recommendedName>
</protein>
<evidence type="ECO:0000256" key="4">
    <source>
        <dbReference type="ARBA" id="ARBA00023002"/>
    </source>
</evidence>
<keyword evidence="3" id="KW-0274">FAD</keyword>
<dbReference type="HOGENOM" id="CLU_019845_6_2_1"/>
<dbReference type="GO" id="GO:0050660">
    <property type="term" value="F:flavin adenine dinucleotide binding"/>
    <property type="evidence" value="ECO:0007669"/>
    <property type="project" value="TreeGrafter"/>
</dbReference>
<dbReference type="Pfam" id="PF07992">
    <property type="entry name" value="Pyr_redox_2"/>
    <property type="match status" value="1"/>
</dbReference>
<gene>
    <name evidence="6" type="ORF">FOYG_08532</name>
</gene>
<dbReference type="OrthoDB" id="202203at2759"/>
<evidence type="ECO:0000256" key="2">
    <source>
        <dbReference type="ARBA" id="ARBA00022630"/>
    </source>
</evidence>
<reference evidence="6 7" key="1">
    <citation type="submission" date="2011-06" db="EMBL/GenBank/DDBJ databases">
        <title>The Genome Sequence of Fusarium oxysporum FOSC 3-a.</title>
        <authorList>
            <consortium name="The Broad Institute Genome Sequencing Platform"/>
            <person name="Ma L.-J."/>
            <person name="Gale L.R."/>
            <person name="Schwartz D.C."/>
            <person name="Zhou S."/>
            <person name="Corby-Kistler H."/>
            <person name="Young S.K."/>
            <person name="Zeng Q."/>
            <person name="Gargeya S."/>
            <person name="Fitzgerald M."/>
            <person name="Haas B."/>
            <person name="Abouelleil A."/>
            <person name="Alvarado L."/>
            <person name="Arachchi H.M."/>
            <person name="Berlin A."/>
            <person name="Brown A."/>
            <person name="Chapman S.B."/>
            <person name="Chen Z."/>
            <person name="Dunbar C."/>
            <person name="Freedman E."/>
            <person name="Gearin G."/>
            <person name="Gellesch M."/>
            <person name="Goldberg J."/>
            <person name="Griggs A."/>
            <person name="Gujja S."/>
            <person name="Heiman D."/>
            <person name="Howarth C."/>
            <person name="Larson L."/>
            <person name="Lui A."/>
            <person name="MacDonald P.J.P."/>
            <person name="Mehta T."/>
            <person name="Montmayeur A."/>
            <person name="Murphy C."/>
            <person name="Neiman D."/>
            <person name="Pearson M."/>
            <person name="Priest M."/>
            <person name="Roberts A."/>
            <person name="Saif S."/>
            <person name="Shea T."/>
            <person name="Shenoy N."/>
            <person name="Sisk P."/>
            <person name="Stolte C."/>
            <person name="Sykes S."/>
            <person name="Wortman J."/>
            <person name="Nusbaum C."/>
            <person name="Birren B."/>
        </authorList>
    </citation>
    <scope>NUCLEOTIDE SEQUENCE [LARGE SCALE GENOMIC DNA]</scope>
    <source>
        <strain evidence="7">FOSC 3-a</strain>
    </source>
</reference>
<dbReference type="GO" id="GO:0005737">
    <property type="term" value="C:cytoplasm"/>
    <property type="evidence" value="ECO:0007669"/>
    <property type="project" value="TreeGrafter"/>
</dbReference>